<protein>
    <recommendedName>
        <fullName evidence="3">Cholesterol esterase</fullName>
    </recommendedName>
</protein>
<keyword evidence="2" id="KW-1185">Reference proteome</keyword>
<evidence type="ECO:0000313" key="1">
    <source>
        <dbReference type="EMBL" id="SBT52814.1"/>
    </source>
</evidence>
<dbReference type="Proteomes" id="UP000198765">
    <property type="component" value="Chromosome I"/>
</dbReference>
<dbReference type="Pfam" id="PF19741">
    <property type="entry name" value="DUF6230"/>
    <property type="match status" value="1"/>
</dbReference>
<proteinExistence type="predicted"/>
<dbReference type="PATRIC" id="fig|299146.4.peg.4706"/>
<sequence length="205" mass="21212">MSESEDRQMRGGTRWRRFAAMAIPAAAAAGGIVFGMANGAIAANITVSGTEFKVGATRLEGDGFKQYGGVVYEKDNPKPVPIAISEIGHADLYNLCQSVDASLPGMPVVLRIEAGGGKEPATADGMLIAMESLAGDATFTKIKIGQDASDLSAAAPAGSFGQSADHVTITKLEQVARYTTAGTFNLKGLKLKVHAFGDAAGKQCF</sequence>
<accession>A0A1A9A9D8</accession>
<gene>
    <name evidence="1" type="ORF">GA0070621_4554</name>
</gene>
<name>A0A1A9A9D8_9ACTN</name>
<reference evidence="1 2" key="1">
    <citation type="submission" date="2016-06" db="EMBL/GenBank/DDBJ databases">
        <authorList>
            <person name="Kjaerup R.B."/>
            <person name="Dalgaard T.S."/>
            <person name="Juul-Madsen H.R."/>
        </authorList>
    </citation>
    <scope>NUCLEOTIDE SEQUENCE [LARGE SCALE GENOMIC DNA]</scope>
    <source>
        <strain evidence="1 2">DSM 45248</strain>
    </source>
</reference>
<organism evidence="1 2">
    <name type="scientific">Micromonospora narathiwatensis</name>
    <dbReference type="NCBI Taxonomy" id="299146"/>
    <lineage>
        <taxon>Bacteria</taxon>
        <taxon>Bacillati</taxon>
        <taxon>Actinomycetota</taxon>
        <taxon>Actinomycetes</taxon>
        <taxon>Micromonosporales</taxon>
        <taxon>Micromonosporaceae</taxon>
        <taxon>Micromonospora</taxon>
    </lineage>
</organism>
<dbReference type="AlphaFoldDB" id="A0A1A9A9D8"/>
<dbReference type="InterPro" id="IPR046198">
    <property type="entry name" value="DUF6230"/>
</dbReference>
<evidence type="ECO:0000313" key="2">
    <source>
        <dbReference type="Proteomes" id="UP000198765"/>
    </source>
</evidence>
<evidence type="ECO:0008006" key="3">
    <source>
        <dbReference type="Google" id="ProtNLM"/>
    </source>
</evidence>
<dbReference type="EMBL" id="LT594324">
    <property type="protein sequence ID" value="SBT52814.1"/>
    <property type="molecule type" value="Genomic_DNA"/>
</dbReference>